<comment type="subcellular location">
    <subcellularLocation>
        <location evidence="2">Cytoplasm</location>
    </subcellularLocation>
    <subcellularLocation>
        <location evidence="1">Nucleus</location>
    </subcellularLocation>
</comment>
<protein>
    <recommendedName>
        <fullName evidence="11">Importin N-terminal domain-containing protein</fullName>
    </recommendedName>
</protein>
<evidence type="ECO:0000256" key="7">
    <source>
        <dbReference type="ARBA" id="ARBA00023242"/>
    </source>
</evidence>
<dbReference type="GO" id="GO:0005737">
    <property type="term" value="C:cytoplasm"/>
    <property type="evidence" value="ECO:0007669"/>
    <property type="project" value="UniProtKB-SubCell"/>
</dbReference>
<evidence type="ECO:0000256" key="2">
    <source>
        <dbReference type="ARBA" id="ARBA00004496"/>
    </source>
</evidence>
<feature type="region of interest" description="Disordered" evidence="8">
    <location>
        <begin position="1"/>
        <end position="30"/>
    </location>
</feature>
<proteinExistence type="inferred from homology"/>
<organism evidence="9 10">
    <name type="scientific">Plasmodiophora brassicae</name>
    <name type="common">Clubroot disease agent</name>
    <dbReference type="NCBI Taxonomy" id="37360"/>
    <lineage>
        <taxon>Eukaryota</taxon>
        <taxon>Sar</taxon>
        <taxon>Rhizaria</taxon>
        <taxon>Endomyxa</taxon>
        <taxon>Phytomyxea</taxon>
        <taxon>Plasmodiophorida</taxon>
        <taxon>Plasmodiophoridae</taxon>
        <taxon>Plasmodiophora</taxon>
    </lineage>
</organism>
<sequence length="1325" mass="145579">MELDAGAVERSDSGGGERYAPAEFDAPKSVSPDQVAKLKQLEQAASIFYTCPDPERRDGAHRYLLEFRAEATSDIGMLPVLLYLIETSLSSDAIVFGCATLRELIQANWDKVQVAQIDYTRDVLIQTLFGFVSAARPNYVIVAVIRAISSLVKTSWRMSPRQHSIVALTSSLTDSPSSTRAHACAALQLLGDIVTDIQPDIGTFEHSQRSIAIMFKDQQLESILQLGLSALRSTLAPDMLPTKSFDPSVLALQESSLRLILTCLQYDFPAAGYSPVQSMHQPLLVPSEWKFLKEERTVNVFFSVAQRCPSPPRCEIQPLAMQCLSWLVTLKRSMFATVFERRDFLRVGPVCSPASSRRLALIPVSGQIFVDGVTTLLKGPPNGVFLACEDNLVYLSRLIDSMRATFPFSDFVLLEAAFDEWLEAMHQFTIMLVRANLRCKVYLFETWASLVSASAKQSATLQSRGDPAAIQSRIQRLVQLSFTVVTTFVDVQLERQRAADPTSLNEDTEDDEGGPDISDGAAGVLASPLLKSVAIIVRSHGCEFSSYVLTRMNEVLANSGDPHVFGQLRVLIDMVTCIVGNRTSWASIPALDEQADAKLNSLDAQLCAQSFAVMKQTDSLPPTCIPLELSYLAFLMEVHRCITSDGAAAESPTAVSLLRALVNVMPAPQDSIPVEDAEDAPFQRLLIMLLDLMVSKVSHNLSAWSTSTLSRAHVVIGASLSLLDSLAFGVRIRFSSGIGGARPSMSGASMAIPALCGIPKVYSNGRILLHSPFVRGLLHSAEADTGEHKWPFLSLPVFRKHRCAFYSTISRLFFLQEDHQIEQHWDAFISSVARAGAAIRAASPSAPASPGAVIGWLSDLRGVFRATNRPFTYHLALDWLFASHMATLAQLSVRHAHDLKLMYHILRFLAELVDNSTKRMQFDRSDPMPIALFQQCAKVIGHFMSSHATPRIRSDVVPVVGQDDDDLADDDDDDEDDEETRAPAGDVHKWARYRCALHSMVCLRRMLSGNWVNIGILGLYNDPSVQAVHATMTAALAIPYADLVQYPKLEDVVFPFLEAFCAQFPIALMSFDDQRVGVVTQLFRHAMVKSSKAHLPACVLNAVAAVTSAMLSARFGGGHGHDVKVVEAHASARVDMYMHFLGLAVDYALHSVHCDKWNVSVPLFNLVVLYPRVAVAAIEAQLASHFGGGDVHHVQHQLYGVLAVVFASAAAAADSVVLSDRYCAIQVELQTSHQQGLEIVLGGEPFGPDFNLSSSDYDSNSPSSSMDDTYRADVAEAPPTAELCFQRIDEFIRQCSRSRGRALDGARIRFVDLFSQFYRRFRLSL</sequence>
<accession>A0A0G4J171</accession>
<evidence type="ECO:0000313" key="9">
    <source>
        <dbReference type="EMBL" id="CEP01094.1"/>
    </source>
</evidence>
<comment type="similarity">
    <text evidence="3">Belongs to the exportin family.</text>
</comment>
<keyword evidence="10" id="KW-1185">Reference proteome</keyword>
<dbReference type="InterPro" id="IPR044189">
    <property type="entry name" value="XPO4/7-like"/>
</dbReference>
<gene>
    <name evidence="9" type="ORF">PBRA_008406</name>
</gene>
<dbReference type="Proteomes" id="UP000039324">
    <property type="component" value="Unassembled WGS sequence"/>
</dbReference>
<dbReference type="PANTHER" id="PTHR12596:SF2">
    <property type="entry name" value="EXPORTIN-7 ISOFORM X1"/>
    <property type="match status" value="1"/>
</dbReference>
<reference evidence="9 10" key="1">
    <citation type="submission" date="2015-02" db="EMBL/GenBank/DDBJ databases">
        <authorList>
            <person name="Chooi Y.-H."/>
        </authorList>
    </citation>
    <scope>NUCLEOTIDE SEQUENCE [LARGE SCALE GENOMIC DNA]</scope>
    <source>
        <strain evidence="9">E3</strain>
    </source>
</reference>
<evidence type="ECO:0000256" key="6">
    <source>
        <dbReference type="ARBA" id="ARBA00022927"/>
    </source>
</evidence>
<keyword evidence="4" id="KW-0813">Transport</keyword>
<feature type="region of interest" description="Disordered" evidence="8">
    <location>
        <begin position="499"/>
        <end position="518"/>
    </location>
</feature>
<dbReference type="GO" id="GO:0006611">
    <property type="term" value="P:protein export from nucleus"/>
    <property type="evidence" value="ECO:0007669"/>
    <property type="project" value="TreeGrafter"/>
</dbReference>
<keyword evidence="6" id="KW-0653">Protein transport</keyword>
<dbReference type="Gene3D" id="1.25.10.10">
    <property type="entry name" value="Leucine-rich Repeat Variant"/>
    <property type="match status" value="1"/>
</dbReference>
<name>A0A0G4J171_PLABS</name>
<evidence type="ECO:0000256" key="3">
    <source>
        <dbReference type="ARBA" id="ARBA00009466"/>
    </source>
</evidence>
<feature type="compositionally biased region" description="Acidic residues" evidence="8">
    <location>
        <begin position="963"/>
        <end position="979"/>
    </location>
</feature>
<dbReference type="OrthoDB" id="244158at2759"/>
<dbReference type="InterPro" id="IPR016024">
    <property type="entry name" value="ARM-type_fold"/>
</dbReference>
<keyword evidence="5" id="KW-0963">Cytoplasm</keyword>
<feature type="region of interest" description="Disordered" evidence="8">
    <location>
        <begin position="963"/>
        <end position="983"/>
    </location>
</feature>
<dbReference type="SUPFAM" id="SSF48371">
    <property type="entry name" value="ARM repeat"/>
    <property type="match status" value="1"/>
</dbReference>
<evidence type="ECO:0000256" key="1">
    <source>
        <dbReference type="ARBA" id="ARBA00004123"/>
    </source>
</evidence>
<evidence type="ECO:0000256" key="4">
    <source>
        <dbReference type="ARBA" id="ARBA00022448"/>
    </source>
</evidence>
<dbReference type="InterPro" id="IPR011989">
    <property type="entry name" value="ARM-like"/>
</dbReference>
<dbReference type="EMBL" id="CDSF01000108">
    <property type="protein sequence ID" value="CEP01094.1"/>
    <property type="molecule type" value="Genomic_DNA"/>
</dbReference>
<keyword evidence="7" id="KW-0539">Nucleus</keyword>
<dbReference type="GO" id="GO:0005643">
    <property type="term" value="C:nuclear pore"/>
    <property type="evidence" value="ECO:0007669"/>
    <property type="project" value="TreeGrafter"/>
</dbReference>
<evidence type="ECO:0008006" key="11">
    <source>
        <dbReference type="Google" id="ProtNLM"/>
    </source>
</evidence>
<evidence type="ECO:0000313" key="10">
    <source>
        <dbReference type="Proteomes" id="UP000039324"/>
    </source>
</evidence>
<dbReference type="GO" id="GO:0005049">
    <property type="term" value="F:nuclear export signal receptor activity"/>
    <property type="evidence" value="ECO:0007669"/>
    <property type="project" value="InterPro"/>
</dbReference>
<evidence type="ECO:0000256" key="5">
    <source>
        <dbReference type="ARBA" id="ARBA00022490"/>
    </source>
</evidence>
<evidence type="ECO:0000256" key="8">
    <source>
        <dbReference type="SAM" id="MobiDB-lite"/>
    </source>
</evidence>
<dbReference type="PANTHER" id="PTHR12596">
    <property type="entry name" value="EXPORTIN 4,7-RELATED"/>
    <property type="match status" value="1"/>
</dbReference>